<keyword evidence="3 7" id="KW-0547">Nucleotide-binding</keyword>
<reference evidence="12" key="1">
    <citation type="submission" date="2021-02" db="EMBL/GenBank/DDBJ databases">
        <authorList>
            <person name="Dougan E. K."/>
            <person name="Rhodes N."/>
            <person name="Thang M."/>
            <person name="Chan C."/>
        </authorList>
    </citation>
    <scope>NUCLEOTIDE SEQUENCE</scope>
</reference>
<feature type="binding site" evidence="7">
    <location>
        <begin position="115"/>
        <end position="119"/>
    </location>
    <ligand>
        <name>ATP</name>
        <dbReference type="ChEBI" id="CHEBI:30616"/>
    </ligand>
</feature>
<dbReference type="AlphaFoldDB" id="A0A813IYD4"/>
<feature type="domain" description="Phosphagen kinase C-terminal" evidence="11">
    <location>
        <begin position="112"/>
        <end position="378"/>
    </location>
</feature>
<feature type="binding site" evidence="7">
    <location>
        <begin position="331"/>
        <end position="336"/>
    </location>
    <ligand>
        <name>ATP</name>
        <dbReference type="ChEBI" id="CHEBI:30616"/>
    </ligand>
</feature>
<proteinExistence type="inferred from homology"/>
<keyword evidence="4 7" id="KW-0418">Kinase</keyword>
<comment type="similarity">
    <text evidence="1 6">Belongs to the ATP:guanido phosphotransferase family.</text>
</comment>
<evidence type="ECO:0000256" key="3">
    <source>
        <dbReference type="ARBA" id="ARBA00022741"/>
    </source>
</evidence>
<keyword evidence="8" id="KW-0175">Coiled coil</keyword>
<gene>
    <name evidence="12" type="ORF">PGLA2088_LOCUS13896</name>
</gene>
<dbReference type="EMBL" id="CAJNNW010016826">
    <property type="protein sequence ID" value="CAE8659826.1"/>
    <property type="molecule type" value="Genomic_DNA"/>
</dbReference>
<feature type="domain" description="Phosphagen kinase N-terminal" evidence="10">
    <location>
        <begin position="1"/>
        <end position="82"/>
    </location>
</feature>
<dbReference type="Pfam" id="PF02807">
    <property type="entry name" value="ATP-gua_PtransN"/>
    <property type="match status" value="1"/>
</dbReference>
<organism evidence="12 13">
    <name type="scientific">Polarella glacialis</name>
    <name type="common">Dinoflagellate</name>
    <dbReference type="NCBI Taxonomy" id="89957"/>
    <lineage>
        <taxon>Eukaryota</taxon>
        <taxon>Sar</taxon>
        <taxon>Alveolata</taxon>
        <taxon>Dinophyceae</taxon>
        <taxon>Suessiales</taxon>
        <taxon>Suessiaceae</taxon>
        <taxon>Polarella</taxon>
    </lineage>
</organism>
<sequence length="902" mass="98060">MPQLDRHSNILAEMLRQSPDIYHDLRQRRTKLGVGLARCIKAGMDSLHCKDVEGDFSLYAGDEESYETFSELFDQVIARLAKLDPGQRPCLSGPPSPSRGPSSKRIDPSGRYVVSCQVRVARNFKGFRFPPAMDLNERVQVEKHVSTALRGMPPAIRGVYLPLTGSSSYFPRPGGMDPFEERALKVAGLFFGPSESESEIASGLCKNWPHSRGVFMSTDRDTAVWVNHEDHVTVSNVQGGDDVQLAYRELQRVMGSFTDALRRSMPVSDQQAVAFAQSARLGYLTSAPMHTGAALKASVVIKLPGLGKMEASEDTECPWMEWASSQHVKVEKKKDHRGKIVPSVYELWNMDRFDTSDADILNTVIEVASKLVDAELILLESGESGVRTAGIFESAKHEVAQPQVMFESVAPQLPDAGEFTSGLVHSVNSEVARDFVDTLITSNIEVAQEQALIEVELRTRTRTASCEKLVDGSLEEAFQMAKLCDGDEAVGTDFEHTSEVVRDMAVLREDAHNKLLQAAGDGSLHSLVAAFQASAESARQRAGELLLQAADNGQLEQALKEVKAETTQASAKSARQKAGELLLQAADTGQLEQALKEVKVETKQASAKSARQKAGELLLQAADTGQLEQALKEVKVETKQASAKSARQKAGELLLQAADNGQLEQALREVKAETKQASAKSARQKAGKLLLQAADNGQLEQALKEVEEETKQAVQHVMGGATHEKAALKAGCLQKDLFKISAAGFLEDLSMKTRRVGELSGKVLAAERKLRDREQQCLEMQDEVVLQQRRVAHLDIDVEWHLNALEGAEQRRVGLLAGQRKLMEQLRFQVGSQQLQLTDARGNGECGSMSARSQLSTATSATGLGASITSLGQIGGGNQTPRGLRLQPLPAAGLITVGPPLQ</sequence>
<dbReference type="GO" id="GO:0004111">
    <property type="term" value="F:creatine kinase activity"/>
    <property type="evidence" value="ECO:0007669"/>
    <property type="project" value="InterPro"/>
</dbReference>
<comment type="caution">
    <text evidence="12">The sequence shown here is derived from an EMBL/GenBank/DDBJ whole genome shotgun (WGS) entry which is preliminary data.</text>
</comment>
<dbReference type="PROSITE" id="PS51510">
    <property type="entry name" value="PHOSPHAGEN_KINASE_C"/>
    <property type="match status" value="1"/>
</dbReference>
<dbReference type="PROSITE" id="PS51509">
    <property type="entry name" value="PHOSPHAGEN_KINASE_N"/>
    <property type="match status" value="1"/>
</dbReference>
<evidence type="ECO:0000259" key="10">
    <source>
        <dbReference type="PROSITE" id="PS51509"/>
    </source>
</evidence>
<dbReference type="InterPro" id="IPR036802">
    <property type="entry name" value="ATP-guanido_PTrfase_N_sf"/>
</dbReference>
<keyword evidence="2 7" id="KW-0808">Transferase</keyword>
<comment type="caution">
    <text evidence="7">Lacks conserved residue(s) required for the propagation of feature annotation.</text>
</comment>
<dbReference type="InterPro" id="IPR000749">
    <property type="entry name" value="ATP-guanido_PTrfase"/>
</dbReference>
<evidence type="ECO:0000256" key="1">
    <source>
        <dbReference type="ARBA" id="ARBA00006798"/>
    </source>
</evidence>
<dbReference type="GO" id="GO:0005524">
    <property type="term" value="F:ATP binding"/>
    <property type="evidence" value="ECO:0007669"/>
    <property type="project" value="UniProtKB-UniRule"/>
</dbReference>
<dbReference type="InterPro" id="IPR022414">
    <property type="entry name" value="ATP-guanido_PTrfase_cat"/>
</dbReference>
<evidence type="ECO:0000256" key="8">
    <source>
        <dbReference type="SAM" id="Coils"/>
    </source>
</evidence>
<dbReference type="GO" id="GO:0005615">
    <property type="term" value="C:extracellular space"/>
    <property type="evidence" value="ECO:0007669"/>
    <property type="project" value="TreeGrafter"/>
</dbReference>
<dbReference type="PANTHER" id="PTHR11547">
    <property type="entry name" value="ARGININE OR CREATINE KINASE"/>
    <property type="match status" value="1"/>
</dbReference>
<evidence type="ECO:0000256" key="2">
    <source>
        <dbReference type="ARBA" id="ARBA00022679"/>
    </source>
</evidence>
<evidence type="ECO:0000259" key="11">
    <source>
        <dbReference type="PROSITE" id="PS51510"/>
    </source>
</evidence>
<evidence type="ECO:0000256" key="7">
    <source>
        <dbReference type="PROSITE-ProRule" id="PRU00843"/>
    </source>
</evidence>
<dbReference type="SUPFAM" id="SSF55931">
    <property type="entry name" value="Glutamine synthetase/guanido kinase"/>
    <property type="match status" value="1"/>
</dbReference>
<evidence type="ECO:0000313" key="13">
    <source>
        <dbReference type="Proteomes" id="UP000626109"/>
    </source>
</evidence>
<dbReference type="Gene3D" id="1.10.135.10">
    <property type="entry name" value="ATP:guanido phosphotransferase, N-terminal domain"/>
    <property type="match status" value="1"/>
</dbReference>
<dbReference type="Proteomes" id="UP000626109">
    <property type="component" value="Unassembled WGS sequence"/>
</dbReference>
<keyword evidence="5 7" id="KW-0067">ATP-binding</keyword>
<feature type="coiled-coil region" evidence="8">
    <location>
        <begin position="660"/>
        <end position="716"/>
    </location>
</feature>
<evidence type="ECO:0000313" key="12">
    <source>
        <dbReference type="EMBL" id="CAE8659826.1"/>
    </source>
</evidence>
<feature type="binding site" evidence="7">
    <location>
        <begin position="296"/>
        <end position="300"/>
    </location>
    <ligand>
        <name>ATP</name>
        <dbReference type="ChEBI" id="CHEBI:30616"/>
    </ligand>
</feature>
<evidence type="ECO:0000256" key="4">
    <source>
        <dbReference type="ARBA" id="ARBA00022777"/>
    </source>
</evidence>
<dbReference type="SUPFAM" id="SSF48034">
    <property type="entry name" value="Guanido kinase N-terminal domain"/>
    <property type="match status" value="1"/>
</dbReference>
<dbReference type="InterPro" id="IPR014746">
    <property type="entry name" value="Gln_synth/guanido_kin_cat_dom"/>
</dbReference>
<name>A0A813IYD4_POLGL</name>
<dbReference type="GO" id="GO:0046314">
    <property type="term" value="P:phosphocreatine biosynthetic process"/>
    <property type="evidence" value="ECO:0007669"/>
    <property type="project" value="InterPro"/>
</dbReference>
<accession>A0A813IYD4</accession>
<dbReference type="InterPro" id="IPR022413">
    <property type="entry name" value="ATP-guanido_PTrfase_N"/>
</dbReference>
<evidence type="ECO:0000256" key="5">
    <source>
        <dbReference type="ARBA" id="ARBA00022840"/>
    </source>
</evidence>
<protein>
    <submittedName>
        <fullName evidence="12">Uncharacterized protein</fullName>
    </submittedName>
</protein>
<dbReference type="PANTHER" id="PTHR11547:SF38">
    <property type="entry name" value="ARGININE KINASE 1-RELATED"/>
    <property type="match status" value="1"/>
</dbReference>
<feature type="region of interest" description="Disordered" evidence="9">
    <location>
        <begin position="87"/>
        <end position="108"/>
    </location>
</feature>
<evidence type="ECO:0000256" key="9">
    <source>
        <dbReference type="SAM" id="MobiDB-lite"/>
    </source>
</evidence>
<evidence type="ECO:0000256" key="6">
    <source>
        <dbReference type="PROSITE-ProRule" id="PRU00842"/>
    </source>
</evidence>
<dbReference type="Gene3D" id="3.30.590.10">
    <property type="entry name" value="Glutamine synthetase/guanido kinase, catalytic domain"/>
    <property type="match status" value="1"/>
</dbReference>
<dbReference type="Pfam" id="PF00217">
    <property type="entry name" value="ATP-gua_Ptrans"/>
    <property type="match status" value="1"/>
</dbReference>